<sequence length="421" mass="48511">MINNNVTHHHSLKRRLVSLVSIIILGVLICLVGYGYYYYSPTQTYQRALTALQHNSPAALQYFNSNDSHLKITLTTLKPLRNYLSQPQHVQAFKHLLLTKHGQLAAGNHDYVFQKTGHHDVLFNKYQIMIKPVYPQIITNHDHTQLLLDKHVLTTLNANQYQRIGPLVPGEYCLKTVANFNNQSQKNVTKMIINHQTPKINMAIKKISFTACGYPGARLYLDQRYQGRLNQHGYYHVKAYPWHTNLTMMQIYHSRMGNVHSATTDICDDNNDKIGVTYPGVINQVDAATLIKTMINSLSMANTNDYHDLRHFFVNGEQNASYRYFIKLNQHYLNDTNIESFNYVPQLCTVTPLDKDEATVTFNLQTNTYSANDDSANHSQVTYIIVVKCINNNIHLDVEQRYQILKIVKINNVTKQHYRNA</sequence>
<organism evidence="2 3">
    <name type="scientific">Candidatus Paralactobacillus gallistercoris</name>
    <dbReference type="NCBI Taxonomy" id="2838724"/>
    <lineage>
        <taxon>Bacteria</taxon>
        <taxon>Bacillati</taxon>
        <taxon>Bacillota</taxon>
        <taxon>Bacilli</taxon>
        <taxon>Lactobacillales</taxon>
        <taxon>Lactobacillaceae</taxon>
        <taxon>Lactobacillus</taxon>
    </lineage>
</organism>
<dbReference type="PANTHER" id="PTHR40038">
    <property type="entry name" value="MEMBRANE-ASSOCIATED PROTEIN TCAA"/>
    <property type="match status" value="1"/>
</dbReference>
<proteinExistence type="predicted"/>
<evidence type="ECO:0000313" key="2">
    <source>
        <dbReference type="EMBL" id="MBU3851768.1"/>
    </source>
</evidence>
<comment type="caution">
    <text evidence="2">The sequence shown here is derived from an EMBL/GenBank/DDBJ whole genome shotgun (WGS) entry which is preliminary data.</text>
</comment>
<reference evidence="2" key="1">
    <citation type="journal article" date="2021" name="PeerJ">
        <title>Extensive microbial diversity within the chicken gut microbiome revealed by metagenomics and culture.</title>
        <authorList>
            <person name="Gilroy R."/>
            <person name="Ravi A."/>
            <person name="Getino M."/>
            <person name="Pursley I."/>
            <person name="Horton D.L."/>
            <person name="Alikhan N.F."/>
            <person name="Baker D."/>
            <person name="Gharbi K."/>
            <person name="Hall N."/>
            <person name="Watson M."/>
            <person name="Adriaenssens E.M."/>
            <person name="Foster-Nyarko E."/>
            <person name="Jarju S."/>
            <person name="Secka A."/>
            <person name="Antonio M."/>
            <person name="Oren A."/>
            <person name="Chaudhuri R.R."/>
            <person name="La Ragione R."/>
            <person name="Hildebrand F."/>
            <person name="Pallen M.J."/>
        </authorList>
    </citation>
    <scope>NUCLEOTIDE SEQUENCE</scope>
    <source>
        <strain evidence="2">F6-6636</strain>
    </source>
</reference>
<dbReference type="Proteomes" id="UP000777303">
    <property type="component" value="Unassembled WGS sequence"/>
</dbReference>
<evidence type="ECO:0000256" key="1">
    <source>
        <dbReference type="SAM" id="Phobius"/>
    </source>
</evidence>
<dbReference type="AlphaFoldDB" id="A0A948TJF6"/>
<keyword evidence="1" id="KW-0812">Transmembrane</keyword>
<evidence type="ECO:0000313" key="3">
    <source>
        <dbReference type="Proteomes" id="UP000777303"/>
    </source>
</evidence>
<keyword evidence="1" id="KW-0472">Membrane</keyword>
<protein>
    <submittedName>
        <fullName evidence="2">Uncharacterized protein</fullName>
    </submittedName>
</protein>
<name>A0A948TJF6_9LACO</name>
<dbReference type="EMBL" id="JAHLFS010000048">
    <property type="protein sequence ID" value="MBU3851768.1"/>
    <property type="molecule type" value="Genomic_DNA"/>
</dbReference>
<feature type="transmembrane region" description="Helical" evidence="1">
    <location>
        <begin position="16"/>
        <end position="39"/>
    </location>
</feature>
<gene>
    <name evidence="2" type="ORF">H9901_03620</name>
</gene>
<reference evidence="2" key="2">
    <citation type="submission" date="2021-04" db="EMBL/GenBank/DDBJ databases">
        <authorList>
            <person name="Gilroy R."/>
        </authorList>
    </citation>
    <scope>NUCLEOTIDE SEQUENCE</scope>
    <source>
        <strain evidence="2">F6-6636</strain>
    </source>
</reference>
<accession>A0A948TJF6</accession>
<dbReference type="PANTHER" id="PTHR40038:SF1">
    <property type="entry name" value="MEMBRANE-ASSOCIATED PROTEIN TCAA"/>
    <property type="match status" value="1"/>
</dbReference>
<keyword evidence="1" id="KW-1133">Transmembrane helix</keyword>